<keyword evidence="2" id="KW-1185">Reference proteome</keyword>
<protein>
    <submittedName>
        <fullName evidence="1">Uncharacterized protein</fullName>
    </submittedName>
</protein>
<sequence length="136" mass="15559">MLTSSLACNIPKLRFGRNNKSLYMGVKDPKCSSVSYTIGNRKANPDTIHDILCGRMVQEEGLVFQQELVVRSFDIGIDSKMSIVAWANYLQLAKNQKRRHGREKRRLSRSKLEKITVNRSQRSRFSIQINPGFGKT</sequence>
<evidence type="ECO:0000313" key="2">
    <source>
        <dbReference type="Proteomes" id="UP000327439"/>
    </source>
</evidence>
<dbReference type="OrthoDB" id="979654at2759"/>
<dbReference type="EMBL" id="CM018221">
    <property type="protein sequence ID" value="KAB2023132.1"/>
    <property type="molecule type" value="Genomic_DNA"/>
</dbReference>
<evidence type="ECO:0000313" key="1">
    <source>
        <dbReference type="EMBL" id="KAB2023132.1"/>
    </source>
</evidence>
<dbReference type="AlphaFoldDB" id="A0A5J5QVK8"/>
<accession>A0A5J5QVK8</accession>
<proteinExistence type="predicted"/>
<name>A0A5J5QVK8_GOSBA</name>
<reference evidence="2" key="1">
    <citation type="journal article" date="2020" name="Nat. Genet.">
        <title>Genomic diversifications of five Gossypium allopolyploid species and their impact on cotton improvement.</title>
        <authorList>
            <person name="Chen Z.J."/>
            <person name="Sreedasyam A."/>
            <person name="Ando A."/>
            <person name="Song Q."/>
            <person name="De Santiago L.M."/>
            <person name="Hulse-Kemp A.M."/>
            <person name="Ding M."/>
            <person name="Ye W."/>
            <person name="Kirkbride R.C."/>
            <person name="Jenkins J."/>
            <person name="Plott C."/>
            <person name="Lovell J."/>
            <person name="Lin Y.M."/>
            <person name="Vaughn R."/>
            <person name="Liu B."/>
            <person name="Simpson S."/>
            <person name="Scheffler B.E."/>
            <person name="Wen L."/>
            <person name="Saski C.A."/>
            <person name="Grover C.E."/>
            <person name="Hu G."/>
            <person name="Conover J.L."/>
            <person name="Carlson J.W."/>
            <person name="Shu S."/>
            <person name="Boston L.B."/>
            <person name="Williams M."/>
            <person name="Peterson D.G."/>
            <person name="McGee K."/>
            <person name="Jones D.C."/>
            <person name="Wendel J.F."/>
            <person name="Stelly D.M."/>
            <person name="Grimwood J."/>
            <person name="Schmutz J."/>
        </authorList>
    </citation>
    <scope>NUCLEOTIDE SEQUENCE [LARGE SCALE GENOMIC DNA]</scope>
    <source>
        <strain evidence="2">cv. 3-79</strain>
    </source>
</reference>
<gene>
    <name evidence="1" type="ORF">ES319_D07G260200v1</name>
</gene>
<dbReference type="Proteomes" id="UP000327439">
    <property type="component" value="Chromosome D07"/>
</dbReference>
<organism evidence="1 2">
    <name type="scientific">Gossypium barbadense</name>
    <name type="common">Sea Island cotton</name>
    <name type="synonym">Hibiscus barbadensis</name>
    <dbReference type="NCBI Taxonomy" id="3634"/>
    <lineage>
        <taxon>Eukaryota</taxon>
        <taxon>Viridiplantae</taxon>
        <taxon>Streptophyta</taxon>
        <taxon>Embryophyta</taxon>
        <taxon>Tracheophyta</taxon>
        <taxon>Spermatophyta</taxon>
        <taxon>Magnoliopsida</taxon>
        <taxon>eudicotyledons</taxon>
        <taxon>Gunneridae</taxon>
        <taxon>Pentapetalae</taxon>
        <taxon>rosids</taxon>
        <taxon>malvids</taxon>
        <taxon>Malvales</taxon>
        <taxon>Malvaceae</taxon>
        <taxon>Malvoideae</taxon>
        <taxon>Gossypium</taxon>
    </lineage>
</organism>